<name>A0A6N6VNI2_9HYPH</name>
<organism evidence="2 3">
    <name type="scientific">Parvibaculum sedimenti</name>
    <dbReference type="NCBI Taxonomy" id="2608632"/>
    <lineage>
        <taxon>Bacteria</taxon>
        <taxon>Pseudomonadati</taxon>
        <taxon>Pseudomonadota</taxon>
        <taxon>Alphaproteobacteria</taxon>
        <taxon>Hyphomicrobiales</taxon>
        <taxon>Parvibaculaceae</taxon>
        <taxon>Parvibaculum</taxon>
    </lineage>
</organism>
<reference evidence="2 3" key="1">
    <citation type="submission" date="2019-09" db="EMBL/GenBank/DDBJ databases">
        <title>Parvibaculum sedimenti sp. nov., isolated from sediment.</title>
        <authorList>
            <person name="Wang Y."/>
        </authorList>
    </citation>
    <scope>NUCLEOTIDE SEQUENCE [LARGE SCALE GENOMIC DNA]</scope>
    <source>
        <strain evidence="2 3">HXT-9</strain>
    </source>
</reference>
<dbReference type="AlphaFoldDB" id="A0A6N6VNI2"/>
<evidence type="ECO:0000313" key="2">
    <source>
        <dbReference type="EMBL" id="KAB7742212.1"/>
    </source>
</evidence>
<accession>A0A6N6VNI2</accession>
<dbReference type="PROSITE" id="PS51257">
    <property type="entry name" value="PROKAR_LIPOPROTEIN"/>
    <property type="match status" value="1"/>
</dbReference>
<evidence type="ECO:0000256" key="1">
    <source>
        <dbReference type="SAM" id="SignalP"/>
    </source>
</evidence>
<evidence type="ECO:0008006" key="4">
    <source>
        <dbReference type="Google" id="ProtNLM"/>
    </source>
</evidence>
<gene>
    <name evidence="2" type="ORF">F2P47_02790</name>
</gene>
<keyword evidence="1" id="KW-0732">Signal</keyword>
<dbReference type="EMBL" id="WESC01000002">
    <property type="protein sequence ID" value="KAB7742212.1"/>
    <property type="molecule type" value="Genomic_DNA"/>
</dbReference>
<protein>
    <recommendedName>
        <fullName evidence="4">Lipoprotein</fullName>
    </recommendedName>
</protein>
<comment type="caution">
    <text evidence="2">The sequence shown here is derived from an EMBL/GenBank/DDBJ whole genome shotgun (WGS) entry which is preliminary data.</text>
</comment>
<dbReference type="Proteomes" id="UP000468901">
    <property type="component" value="Unassembled WGS sequence"/>
</dbReference>
<evidence type="ECO:0000313" key="3">
    <source>
        <dbReference type="Proteomes" id="UP000468901"/>
    </source>
</evidence>
<sequence length="176" mass="19159">MLRLATALATCLLLTACFISKAPLFGPAEADYPIAAGSRFAVYKLDENGKRIGDAPRHVTITRKGADYLYTVDGEDPVAGLMDDIGNGDFIALGRGEKPDDAVMYGLFRRKGDGWLRYSPNCSDFARVAAKHGQSRETFNITPSGNDCAFSTYADLKRAMAALVEYSAPDNEYVKE</sequence>
<dbReference type="RefSeq" id="WP_152214634.1">
    <property type="nucleotide sequence ID" value="NZ_WESC01000002.1"/>
</dbReference>
<proteinExistence type="predicted"/>
<feature type="chain" id="PRO_5026660158" description="Lipoprotein" evidence="1">
    <location>
        <begin position="23"/>
        <end position="176"/>
    </location>
</feature>
<keyword evidence="3" id="KW-1185">Reference proteome</keyword>
<feature type="signal peptide" evidence="1">
    <location>
        <begin position="1"/>
        <end position="22"/>
    </location>
</feature>